<dbReference type="EMBL" id="CP079216">
    <property type="protein sequence ID" value="QXT63743.1"/>
    <property type="molecule type" value="Genomic_DNA"/>
</dbReference>
<gene>
    <name evidence="1" type="ORF">KDB89_04505</name>
</gene>
<evidence type="ECO:0000313" key="2">
    <source>
        <dbReference type="Proteomes" id="UP000824504"/>
    </source>
</evidence>
<evidence type="ECO:0000313" key="1">
    <source>
        <dbReference type="EMBL" id="QXT63743.1"/>
    </source>
</evidence>
<dbReference type="RefSeq" id="WP_219083670.1">
    <property type="nucleotide sequence ID" value="NZ_CP079216.1"/>
</dbReference>
<reference evidence="1 2" key="1">
    <citation type="submission" date="2021-07" db="EMBL/GenBank/DDBJ databases">
        <title>complete genome sequencing of Tessaracoccus sp.J1M15.</title>
        <authorList>
            <person name="Bae J.-W."/>
            <person name="Kim D.-y."/>
        </authorList>
    </citation>
    <scope>NUCLEOTIDE SEQUENCE [LARGE SCALE GENOMIC DNA]</scope>
    <source>
        <strain evidence="1 2">J1M15</strain>
    </source>
</reference>
<sequence>MAVRPAAALRLHQKDLAEGRRIAEKVVDTFHTCPIPEIARLIRTLRR</sequence>
<proteinExistence type="predicted"/>
<accession>A0ABX8SK91</accession>
<dbReference type="Proteomes" id="UP000824504">
    <property type="component" value="Chromosome"/>
</dbReference>
<organism evidence="1 2">
    <name type="scientific">Tessaracoccus palaemonis</name>
    <dbReference type="NCBI Taxonomy" id="2829499"/>
    <lineage>
        <taxon>Bacteria</taxon>
        <taxon>Bacillati</taxon>
        <taxon>Actinomycetota</taxon>
        <taxon>Actinomycetes</taxon>
        <taxon>Propionibacteriales</taxon>
        <taxon>Propionibacteriaceae</taxon>
        <taxon>Tessaracoccus</taxon>
    </lineage>
</organism>
<name>A0ABX8SK91_9ACTN</name>
<keyword evidence="2" id="KW-1185">Reference proteome</keyword>
<protein>
    <submittedName>
        <fullName evidence="1">Uncharacterized protein</fullName>
    </submittedName>
</protein>